<feature type="coiled-coil region" evidence="1">
    <location>
        <begin position="210"/>
        <end position="265"/>
    </location>
</feature>
<feature type="coiled-coil region" evidence="1">
    <location>
        <begin position="321"/>
        <end position="355"/>
    </location>
</feature>
<reference evidence="2" key="1">
    <citation type="submission" date="2021-01" db="EMBL/GenBank/DDBJ databases">
        <authorList>
            <person name="Corre E."/>
            <person name="Pelletier E."/>
            <person name="Niang G."/>
            <person name="Scheremetjew M."/>
            <person name="Finn R."/>
            <person name="Kale V."/>
            <person name="Holt S."/>
            <person name="Cochrane G."/>
            <person name="Meng A."/>
            <person name="Brown T."/>
            <person name="Cohen L."/>
        </authorList>
    </citation>
    <scope>NUCLEOTIDE SEQUENCE</scope>
    <source>
        <strain evidence="2">CCMP1510</strain>
    </source>
</reference>
<keyword evidence="1" id="KW-0175">Coiled coil</keyword>
<organism evidence="2">
    <name type="scientific">Aureoumbra lagunensis</name>
    <dbReference type="NCBI Taxonomy" id="44058"/>
    <lineage>
        <taxon>Eukaryota</taxon>
        <taxon>Sar</taxon>
        <taxon>Stramenopiles</taxon>
        <taxon>Ochrophyta</taxon>
        <taxon>Pelagophyceae</taxon>
        <taxon>Pelagomonadales</taxon>
        <taxon>Aureoumbra</taxon>
    </lineage>
</organism>
<evidence type="ECO:0000256" key="1">
    <source>
        <dbReference type="SAM" id="Coils"/>
    </source>
</evidence>
<dbReference type="EMBL" id="HBIJ01009188">
    <property type="protein sequence ID" value="CAE0365720.1"/>
    <property type="molecule type" value="Transcribed_RNA"/>
</dbReference>
<protein>
    <submittedName>
        <fullName evidence="2">Uncharacterized protein</fullName>
    </submittedName>
</protein>
<gene>
    <name evidence="2" type="ORF">ALAG00032_LOCUS6464</name>
</gene>
<proteinExistence type="predicted"/>
<dbReference type="AlphaFoldDB" id="A0A7S3JX10"/>
<sequence length="1237" mass="140248">MESQQVRKKCKPAARISSVPSKLVPSLCVCCLKELGEDCKSVPVGRILNIVDEKGKYVEQPQAIPYYTCGRSCSRMLETNKLDKKIGKAVKQLLSKEVDRVLGTRWRCDDQVYVQHNYSPNFRIESGLGTIRQIIYSNDRTSLLVEYAVGGNKVKVVPSGVSPPQAPQTATRSTRPSIFLDSADKNQLTSAFAAVVDAQRSLALDNKRKATAAELEAKKAKEQKTQAIAKSKENRQVAQQCMKENAQIKRRVEGLEAKLDERNVRLKCRIISKEAQQRASSIAQEFERIRKRDAHNRRKQRGLQMRVKELASENVDMTFDLQAMREKLDEVDHIKSQLEETLAQLEAEKESNIEYVEDAERWRSLQLPRFASRKVGGLEYDDKTQELALQLMATGASSVAVQNIWRGVLLSMLEHTGLKEGEDWIVPSQHFLNLKRQHACMVDEMMTGKVLSEAEVYHQVGCDETGLNQTSMQASFFKVNEQQRVHSWNIQASHSGIDTANCVNDTLRRIDNTYGLVKQHLPESGEEAGNIITIGKVASTMNDGTAAALVGADEIAKLALEQRKALFTGTDEEWDALPVEKKTIYKWRCNNHRRVLIAAEYQRAEERLDSEHKTLNENRENNCFHWRMCQVDLASVLRSIGKLVVGKNRSDVYAKGDNELFFAWAEEVKEGETFISMGRLDLGSRFDWVCRGAFGAYHNLEIIADYLDTHLLGEQNILRDSCAVKIASIYVKSKIFCAALVYDKIMEPFNIIINSSELAYAITELAECYDAIYALGECLADGKIDEFLSQDFILFDLAEFEVKKSRGVCTIGGSRVEESKLDLCRSRLYSTVLGDDWKKMKPHVKKHLIAWGESIKISLKRNCSDMLSPDGEYCVAKQTPAMKEVARYCDTTDDANEQTFAVARTYKRRFSSMNICSIMALATTRKNGHLDLPEKPSVYKRQKINPPSSTLLSFHSLPADVKKAHITAAREGLNDWQKTIATQFELYKKHRRDTHANAQAKAIEKSKQNYAVAHELFRKNEWLDTEQKIDRAIAGAASTSAAVAILSAQIKRVPFHGWVDALKTKQPSINLTVGQGVRGIKSQLNALTNTCKQVLRLASELKLTVPSDIPEMSRFEKDLPNICGEITTQRQRSMEKWIELRDQTAQEAQQDDPELESLETKFVNQIFFDDEGDEIRKIQSIHWCEEYGRFMADTKKRAATGRWTQSRPRSDDFYGLSPEELPEMYRMISAYNERSEH</sequence>
<accession>A0A7S3JX10</accession>
<evidence type="ECO:0000313" key="2">
    <source>
        <dbReference type="EMBL" id="CAE0365720.1"/>
    </source>
</evidence>
<name>A0A7S3JX10_9STRA</name>